<gene>
    <name evidence="1" type="ORF">B1B_07193</name>
</gene>
<organism evidence="1">
    <name type="scientific">mine drainage metagenome</name>
    <dbReference type="NCBI Taxonomy" id="410659"/>
    <lineage>
        <taxon>unclassified sequences</taxon>
        <taxon>metagenomes</taxon>
        <taxon>ecological metagenomes</taxon>
    </lineage>
</organism>
<protein>
    <submittedName>
        <fullName evidence="1">Uncharacterized protein</fullName>
    </submittedName>
</protein>
<feature type="non-terminal residue" evidence="1">
    <location>
        <position position="66"/>
    </location>
</feature>
<comment type="caution">
    <text evidence="1">The sequence shown here is derived from an EMBL/GenBank/DDBJ whole genome shotgun (WGS) entry which is preliminary data.</text>
</comment>
<proteinExistence type="predicted"/>
<feature type="non-terminal residue" evidence="1">
    <location>
        <position position="1"/>
    </location>
</feature>
<evidence type="ECO:0000313" key="1">
    <source>
        <dbReference type="EMBL" id="EQD62559.1"/>
    </source>
</evidence>
<dbReference type="AlphaFoldDB" id="T1CAF2"/>
<name>T1CAF2_9ZZZZ</name>
<reference evidence="1" key="2">
    <citation type="journal article" date="2014" name="ISME J.">
        <title>Microbial stratification in low pH oxic and suboxic macroscopic growths along an acid mine drainage.</title>
        <authorList>
            <person name="Mendez-Garcia C."/>
            <person name="Mesa V."/>
            <person name="Sprenger R.R."/>
            <person name="Richter M."/>
            <person name="Diez M.S."/>
            <person name="Solano J."/>
            <person name="Bargiela R."/>
            <person name="Golyshina O.V."/>
            <person name="Manteca A."/>
            <person name="Ramos J.L."/>
            <person name="Gallego J.R."/>
            <person name="Llorente I."/>
            <person name="Martins Dos Santos V.A."/>
            <person name="Jensen O.N."/>
            <person name="Pelaez A.I."/>
            <person name="Sanchez J."/>
            <person name="Ferrer M."/>
        </authorList>
    </citation>
    <scope>NUCLEOTIDE SEQUENCE</scope>
</reference>
<accession>T1CAF2</accession>
<dbReference type="EMBL" id="AUZY01004578">
    <property type="protein sequence ID" value="EQD62559.1"/>
    <property type="molecule type" value="Genomic_DNA"/>
</dbReference>
<reference evidence="1" key="1">
    <citation type="submission" date="2013-08" db="EMBL/GenBank/DDBJ databases">
        <authorList>
            <person name="Mendez C."/>
            <person name="Richter M."/>
            <person name="Ferrer M."/>
            <person name="Sanchez J."/>
        </authorList>
    </citation>
    <scope>NUCLEOTIDE SEQUENCE</scope>
</reference>
<sequence length="66" mass="7251">ETDGECKQGMDISYKGTWGYSDLVVSLANTKEPLYLSSRGANRPSHEGVIPLYDRAIALCRKGGFK</sequence>